<sequence>MATPRPVFRELSTDECITLLHRHNVGRMAISHRDRIELVPIHYVYDDGWLYGRTAVGTKIEMVSHNRWVAFEVDEVRDVFDWASVVVKGGLYLLRKDGSAQEKAVYDKGVSLVRTIIPEALTPDDPVPERALLFRIHADELSGRAASPGS</sequence>
<evidence type="ECO:0000313" key="3">
    <source>
        <dbReference type="Proteomes" id="UP001229955"/>
    </source>
</evidence>
<evidence type="ECO:0000313" key="1">
    <source>
        <dbReference type="EMBL" id="WKW12730.1"/>
    </source>
</evidence>
<accession>A0AA49K0Q6</accession>
<dbReference type="InterPro" id="IPR024747">
    <property type="entry name" value="Pyridox_Oxase-rel"/>
</dbReference>
<dbReference type="Pfam" id="PF12900">
    <property type="entry name" value="Pyridox_ox_2"/>
    <property type="match status" value="1"/>
</dbReference>
<evidence type="ECO:0000313" key="2">
    <source>
        <dbReference type="EMBL" id="WKW15637.1"/>
    </source>
</evidence>
<dbReference type="SUPFAM" id="SSF50475">
    <property type="entry name" value="FMN-binding split barrel"/>
    <property type="match status" value="1"/>
</dbReference>
<dbReference type="EMBL" id="CP130613">
    <property type="protein sequence ID" value="WKW15637.1"/>
    <property type="molecule type" value="Genomic_DNA"/>
</dbReference>
<protein>
    <submittedName>
        <fullName evidence="2">Pyridoxamine 5'-phosphate oxidase family protein</fullName>
    </submittedName>
</protein>
<reference evidence="2" key="1">
    <citation type="submission" date="2023-07" db="EMBL/GenBank/DDBJ databases">
        <authorList>
            <person name="Haufschild T."/>
            <person name="Kallscheuer N."/>
            <person name="Hammer J."/>
            <person name="Kohn T."/>
            <person name="Kabuu M."/>
            <person name="Jogler M."/>
            <person name="Wohfarth N."/>
            <person name="Heuer A."/>
            <person name="Rohde M."/>
            <person name="van Teeseling M.C.F."/>
            <person name="Jogler C."/>
        </authorList>
    </citation>
    <scope>NUCLEOTIDE SEQUENCE</scope>
    <source>
        <strain evidence="1">Strain 138</strain>
        <strain evidence="2">Strain 318</strain>
    </source>
</reference>
<dbReference type="Gene3D" id="2.30.110.10">
    <property type="entry name" value="Electron Transport, Fmn-binding Protein, Chain A"/>
    <property type="match status" value="1"/>
</dbReference>
<dbReference type="RefSeq" id="WP_367885607.1">
    <property type="nucleotide sequence ID" value="NZ_CP130612.1"/>
</dbReference>
<dbReference type="EMBL" id="CP130612">
    <property type="protein sequence ID" value="WKW12730.1"/>
    <property type="molecule type" value="Genomic_DNA"/>
</dbReference>
<dbReference type="InterPro" id="IPR012349">
    <property type="entry name" value="Split_barrel_FMN-bd"/>
</dbReference>
<proteinExistence type="predicted"/>
<dbReference type="KEGG" id="pspc:Strain318_002037"/>
<dbReference type="Proteomes" id="UP001229955">
    <property type="component" value="Chromosome"/>
</dbReference>
<organism evidence="2 3">
    <name type="scientific">Pseudogemmatithrix spongiicola</name>
    <dbReference type="NCBI Taxonomy" id="3062599"/>
    <lineage>
        <taxon>Bacteria</taxon>
        <taxon>Pseudomonadati</taxon>
        <taxon>Gemmatimonadota</taxon>
        <taxon>Gemmatimonadia</taxon>
        <taxon>Gemmatimonadales</taxon>
        <taxon>Gemmatimonadaceae</taxon>
        <taxon>Pseudogemmatithrix</taxon>
    </lineage>
</organism>
<accession>A0AA49JV79</accession>
<keyword evidence="3" id="KW-1185">Reference proteome</keyword>
<dbReference type="AlphaFoldDB" id="A0AA49K0Q6"/>
<name>A0AA49K0Q6_9BACT</name>
<gene>
    <name evidence="1" type="ORF">Strain138_002038</name>
    <name evidence="2" type="ORF">Strain318_002037</name>
</gene>